<name>A0A4R6WEK8_9SPHI</name>
<evidence type="ECO:0000256" key="3">
    <source>
        <dbReference type="ARBA" id="ARBA00022448"/>
    </source>
</evidence>
<dbReference type="PANTHER" id="PTHR30026:SF20">
    <property type="entry name" value="OUTER MEMBRANE PROTEIN TOLC"/>
    <property type="match status" value="1"/>
</dbReference>
<evidence type="ECO:0000313" key="9">
    <source>
        <dbReference type="EMBL" id="TDQ78173.1"/>
    </source>
</evidence>
<dbReference type="InterPro" id="IPR051906">
    <property type="entry name" value="TolC-like"/>
</dbReference>
<evidence type="ECO:0000256" key="6">
    <source>
        <dbReference type="ARBA" id="ARBA00023136"/>
    </source>
</evidence>
<dbReference type="GO" id="GO:1990281">
    <property type="term" value="C:efflux pump complex"/>
    <property type="evidence" value="ECO:0007669"/>
    <property type="project" value="TreeGrafter"/>
</dbReference>
<comment type="subcellular location">
    <subcellularLocation>
        <location evidence="1">Cell outer membrane</location>
    </subcellularLocation>
</comment>
<accession>A0A4R6WEK8</accession>
<dbReference type="GO" id="GO:0009279">
    <property type="term" value="C:cell outer membrane"/>
    <property type="evidence" value="ECO:0007669"/>
    <property type="project" value="UniProtKB-SubCell"/>
</dbReference>
<keyword evidence="6" id="KW-0472">Membrane</keyword>
<keyword evidence="10" id="KW-1185">Reference proteome</keyword>
<evidence type="ECO:0000256" key="7">
    <source>
        <dbReference type="ARBA" id="ARBA00023237"/>
    </source>
</evidence>
<reference evidence="9 10" key="1">
    <citation type="submission" date="2019-03" db="EMBL/GenBank/DDBJ databases">
        <title>Genomic Encyclopedia of Archaeal and Bacterial Type Strains, Phase II (KMG-II): from individual species to whole genera.</title>
        <authorList>
            <person name="Goeker M."/>
        </authorList>
    </citation>
    <scope>NUCLEOTIDE SEQUENCE [LARGE SCALE GENOMIC DNA]</scope>
    <source>
        <strain evidence="9 10">DSM 28353</strain>
    </source>
</reference>
<evidence type="ECO:0000256" key="2">
    <source>
        <dbReference type="ARBA" id="ARBA00007613"/>
    </source>
</evidence>
<dbReference type="AlphaFoldDB" id="A0A4R6WEK8"/>
<dbReference type="OrthoDB" id="9811587at2"/>
<gene>
    <name evidence="9" type="ORF">CLV99_2152</name>
</gene>
<evidence type="ECO:0000256" key="5">
    <source>
        <dbReference type="ARBA" id="ARBA00022692"/>
    </source>
</evidence>
<dbReference type="GO" id="GO:0015562">
    <property type="term" value="F:efflux transmembrane transporter activity"/>
    <property type="evidence" value="ECO:0007669"/>
    <property type="project" value="InterPro"/>
</dbReference>
<comment type="caution">
    <text evidence="9">The sequence shown here is derived from an EMBL/GenBank/DDBJ whole genome shotgun (WGS) entry which is preliminary data.</text>
</comment>
<keyword evidence="5" id="KW-0812">Transmembrane</keyword>
<evidence type="ECO:0000256" key="4">
    <source>
        <dbReference type="ARBA" id="ARBA00022452"/>
    </source>
</evidence>
<dbReference type="Gene3D" id="1.20.1600.10">
    <property type="entry name" value="Outer membrane efflux proteins (OEP)"/>
    <property type="match status" value="1"/>
</dbReference>
<sequence length="459" mass="52044">MNIVSKIIAIVCLFVANEAFSQKKWTLEECVAYAIDNNVSIGQTELDNKLAEIDKKDAFGSFLPNVNANASHSWNRGLNTNITTGILENQTTQFTSMGASLGIDLFKGMQNQNRFRKAKLALISSQYQHLKMEEDVALNVVNAYLQVLFNKEAVKVQTQQFETDSLQLVRSEVLVDAGMIPRGDLFDIKATIATDKQRIIEAQYALLISKMSLAQLLQMKEFKDFDIADVAYEFQVNNILLEGPESIFGKAKNERTELKIAENNVKIAEKEIEIAKGAYLPTLSGFYGFSSRVSYAKIPDGQGGLKNPPPFFEQFNLYKGHNFGLQLSIPIFNGFSTRNNVSRSKVNLDKSKLNLQQTELDLERNIYTAYSDAKGALETYMATKEMLKAREEAFRYTKERYENGMATGFDYNQSQTLLVNIQSDLLRTKYDYLFRTKILEFYFGIPIIKREVLEGQESD</sequence>
<protein>
    <submittedName>
        <fullName evidence="9">Outer membrane protein</fullName>
    </submittedName>
</protein>
<dbReference type="GO" id="GO:0015288">
    <property type="term" value="F:porin activity"/>
    <property type="evidence" value="ECO:0007669"/>
    <property type="project" value="TreeGrafter"/>
</dbReference>
<evidence type="ECO:0000256" key="1">
    <source>
        <dbReference type="ARBA" id="ARBA00004442"/>
    </source>
</evidence>
<proteinExistence type="inferred from homology"/>
<keyword evidence="7" id="KW-0998">Cell outer membrane</keyword>
<dbReference type="SUPFAM" id="SSF56954">
    <property type="entry name" value="Outer membrane efflux proteins (OEP)"/>
    <property type="match status" value="1"/>
</dbReference>
<keyword evidence="3" id="KW-0813">Transport</keyword>
<evidence type="ECO:0000256" key="8">
    <source>
        <dbReference type="SAM" id="Coils"/>
    </source>
</evidence>
<feature type="coiled-coil region" evidence="8">
    <location>
        <begin position="251"/>
        <end position="278"/>
    </location>
</feature>
<dbReference type="Pfam" id="PF02321">
    <property type="entry name" value="OEP"/>
    <property type="match status" value="2"/>
</dbReference>
<organism evidence="9 10">
    <name type="scientific">Sphingobacterium yanglingense</name>
    <dbReference type="NCBI Taxonomy" id="1437280"/>
    <lineage>
        <taxon>Bacteria</taxon>
        <taxon>Pseudomonadati</taxon>
        <taxon>Bacteroidota</taxon>
        <taxon>Sphingobacteriia</taxon>
        <taxon>Sphingobacteriales</taxon>
        <taxon>Sphingobacteriaceae</taxon>
        <taxon>Sphingobacterium</taxon>
    </lineage>
</organism>
<comment type="similarity">
    <text evidence="2">Belongs to the outer membrane factor (OMF) (TC 1.B.17) family.</text>
</comment>
<dbReference type="InterPro" id="IPR003423">
    <property type="entry name" value="OMP_efflux"/>
</dbReference>
<keyword evidence="4" id="KW-1134">Transmembrane beta strand</keyword>
<keyword evidence="8" id="KW-0175">Coiled coil</keyword>
<dbReference type="Proteomes" id="UP000295292">
    <property type="component" value="Unassembled WGS sequence"/>
</dbReference>
<evidence type="ECO:0000313" key="10">
    <source>
        <dbReference type="Proteomes" id="UP000295292"/>
    </source>
</evidence>
<dbReference type="EMBL" id="SNYV01000013">
    <property type="protein sequence ID" value="TDQ78173.1"/>
    <property type="molecule type" value="Genomic_DNA"/>
</dbReference>
<dbReference type="PANTHER" id="PTHR30026">
    <property type="entry name" value="OUTER MEMBRANE PROTEIN TOLC"/>
    <property type="match status" value="1"/>
</dbReference>